<dbReference type="InterPro" id="IPR023614">
    <property type="entry name" value="Porin_dom_sf"/>
</dbReference>
<comment type="caution">
    <text evidence="3">The sequence shown here is derived from an EMBL/GenBank/DDBJ whole genome shotgun (WGS) entry which is preliminary data.</text>
</comment>
<evidence type="ECO:0000259" key="2">
    <source>
        <dbReference type="Pfam" id="PF13609"/>
    </source>
</evidence>
<protein>
    <recommendedName>
        <fullName evidence="2">Porin domain-containing protein</fullName>
    </recommendedName>
</protein>
<proteinExistence type="predicted"/>
<reference evidence="3" key="1">
    <citation type="submission" date="2020-08" db="EMBL/GenBank/DDBJ databases">
        <title>Novel species isolated from subtropical streams in China.</title>
        <authorList>
            <person name="Lu H."/>
        </authorList>
    </citation>
    <scope>NUCLEOTIDE SEQUENCE</scope>
    <source>
        <strain evidence="3">LX22W</strain>
    </source>
</reference>
<keyword evidence="1" id="KW-0732">Signal</keyword>
<dbReference type="AlphaFoldDB" id="A0A923HLB2"/>
<dbReference type="Gene3D" id="2.40.160.10">
    <property type="entry name" value="Porin"/>
    <property type="match status" value="1"/>
</dbReference>
<evidence type="ECO:0000313" key="4">
    <source>
        <dbReference type="Proteomes" id="UP000627446"/>
    </source>
</evidence>
<evidence type="ECO:0000313" key="3">
    <source>
        <dbReference type="EMBL" id="MBC3881479.1"/>
    </source>
</evidence>
<feature type="chain" id="PRO_5036919544" description="Porin domain-containing protein" evidence="1">
    <location>
        <begin position="26"/>
        <end position="422"/>
    </location>
</feature>
<dbReference type="RefSeq" id="WP_186916012.1">
    <property type="nucleotide sequence ID" value="NZ_JACOFZ010000002.1"/>
</dbReference>
<dbReference type="Proteomes" id="UP000627446">
    <property type="component" value="Unassembled WGS sequence"/>
</dbReference>
<feature type="signal peptide" evidence="1">
    <location>
        <begin position="1"/>
        <end position="25"/>
    </location>
</feature>
<dbReference type="InterPro" id="IPR033900">
    <property type="entry name" value="Gram_neg_porin_domain"/>
</dbReference>
<accession>A0A923HLB2</accession>
<dbReference type="SUPFAM" id="SSF56935">
    <property type="entry name" value="Porins"/>
    <property type="match status" value="1"/>
</dbReference>
<dbReference type="Pfam" id="PF13609">
    <property type="entry name" value="Porin_4"/>
    <property type="match status" value="1"/>
</dbReference>
<evidence type="ECO:0000256" key="1">
    <source>
        <dbReference type="SAM" id="SignalP"/>
    </source>
</evidence>
<organism evidence="3 4">
    <name type="scientific">Undibacterium nitidum</name>
    <dbReference type="NCBI Taxonomy" id="2762298"/>
    <lineage>
        <taxon>Bacteria</taxon>
        <taxon>Pseudomonadati</taxon>
        <taxon>Pseudomonadota</taxon>
        <taxon>Betaproteobacteria</taxon>
        <taxon>Burkholderiales</taxon>
        <taxon>Oxalobacteraceae</taxon>
        <taxon>Undibacterium</taxon>
    </lineage>
</organism>
<sequence>MKARQIYPLVFAGISILAFNSAALADDLGDWVKFDGFGTIGAFKGNNANAGVRVDSRQSTASQNEWRFDGDTQASLQATFNPQGKLKAVLQLISKKDIKSSTKPTVEWAYVSYPIASDFDFKLGRTVAPVFLMSDYRNLAYAQTTVRPQSEVYNINAITYQDGVTGRWDKKVGSGNLQVEGFFGKTTVSNAVGEVKLDRVKGFSVKYADGSWAVRTGYSKYNAAFNAPTVAATIKSLTALPAVVCTNCSTVVPAVANINDMTAAITTLGGSYDDGEWIAQAEWAKRTGNSVIIAAVSGWNVLGARRFGDFTPYIGAGKYTTDAANPGLQAGPFAPAALKVQLNYLNASFIGVGRADHDTLTLGSRWDFAKNVALKVQYEKIKMAYPTVGASSYVSYPTSLLGKPNGFDGRVSLFTVNLDFVF</sequence>
<dbReference type="GO" id="GO:0015288">
    <property type="term" value="F:porin activity"/>
    <property type="evidence" value="ECO:0007669"/>
    <property type="project" value="InterPro"/>
</dbReference>
<name>A0A923HLB2_9BURK</name>
<dbReference type="GO" id="GO:0016020">
    <property type="term" value="C:membrane"/>
    <property type="evidence" value="ECO:0007669"/>
    <property type="project" value="InterPro"/>
</dbReference>
<feature type="domain" description="Porin" evidence="2">
    <location>
        <begin position="15"/>
        <end position="381"/>
    </location>
</feature>
<gene>
    <name evidence="3" type="ORF">H8K36_08860</name>
</gene>
<dbReference type="EMBL" id="JACOFZ010000002">
    <property type="protein sequence ID" value="MBC3881479.1"/>
    <property type="molecule type" value="Genomic_DNA"/>
</dbReference>
<keyword evidence="4" id="KW-1185">Reference proteome</keyword>